<dbReference type="GO" id="GO:0008270">
    <property type="term" value="F:zinc ion binding"/>
    <property type="evidence" value="ECO:0007669"/>
    <property type="project" value="UniProtKB-KW"/>
</dbReference>
<dbReference type="InterPro" id="IPR018289">
    <property type="entry name" value="MULE_transposase_dom"/>
</dbReference>
<proteinExistence type="predicted"/>
<sequence length="737" mass="84721">MNSYKWEVGTVFASREEFKDTVTSYAVQTRRGLRYAKLDLVRVRAVCQPGCPFWLYAAKMKEEETWQLRSVNLKHTCGQSHRVGIMHTSWLSRAFKKKVEHNPRVQIKKLVNKAQRKWNLTVTTSMAARSRQAALDEIQGEYRKQYNRIGDYCYELLRSNPGSSVTLKVQRSPDFEHEQQHSSLNNYCIFQRLYVCLDACKKSFLQCRKFIGLDGCFLKTPQGGQLLTAIGWDPNDQMLPIAYAVVESETKDSWTWFLRLLIDDFGSDTIGRATFMSDQQKGLLPTFYEVIPCVDHRFCVRYLYSNFRKKFPGLHLKQLMWKCAKATHWKDWEREMAVVRVANVEAHRHLNSIPPRFWSRSRFTFNSKCDTLVNNMCESFNRAIVDSREKPIITMLEEIRVYLMSRWAVNRERIKKFNGTILPRIRKKIERRGRAAGEWRPYWSAAQTYEVVNGLSKYAVDLSLRECSCRKWQLSEIPCTHALSCINFKGLDLEAYVDDCYKRDAYVKCYESVINPVNGPDLWQQTNFDDVMPPPYRKPSHRPVKKRKRGPEESEVTCQTHMSRRGQIQRCSKCGGAGHKRGRCSNPPLLAQPAKQTAANTATRGKKRSIPKPAMQAATRGRKRSKAQENSSSQPQPATSSTPITMSKSSYSQPITKPTTPATRPNSRPAATAQRRPNVKPMKSSAQPPPSAKEKGASSSRQPAMSKVSFTHNIALHVSPRKLRLMAKLPPREWGKL</sequence>
<gene>
    <name evidence="8" type="primary">LOC107460758</name>
</gene>
<dbReference type="GeneID" id="107460758"/>
<dbReference type="PANTHER" id="PTHR31973">
    <property type="entry name" value="POLYPROTEIN, PUTATIVE-RELATED"/>
    <property type="match status" value="1"/>
</dbReference>
<evidence type="ECO:0000256" key="1">
    <source>
        <dbReference type="ARBA" id="ARBA00022723"/>
    </source>
</evidence>
<dbReference type="InterPro" id="IPR006564">
    <property type="entry name" value="Znf_PMZ"/>
</dbReference>
<evidence type="ECO:0000256" key="2">
    <source>
        <dbReference type="ARBA" id="ARBA00022771"/>
    </source>
</evidence>
<dbReference type="Pfam" id="PF10551">
    <property type="entry name" value="MULE"/>
    <property type="match status" value="1"/>
</dbReference>
<feature type="region of interest" description="Disordered" evidence="5">
    <location>
        <begin position="526"/>
        <end position="708"/>
    </location>
</feature>
<dbReference type="PANTHER" id="PTHR31973:SF187">
    <property type="entry name" value="MUTATOR TRANSPOSASE MUDRA PROTEIN"/>
    <property type="match status" value="1"/>
</dbReference>
<dbReference type="InterPro" id="IPR004332">
    <property type="entry name" value="Transposase_MuDR"/>
</dbReference>
<evidence type="ECO:0000256" key="3">
    <source>
        <dbReference type="ARBA" id="ARBA00022833"/>
    </source>
</evidence>
<dbReference type="Pfam" id="PF03108">
    <property type="entry name" value="DBD_Tnp_Mut"/>
    <property type="match status" value="1"/>
</dbReference>
<keyword evidence="3" id="KW-0862">Zinc</keyword>
<feature type="domain" description="SWIM-type" evidence="6">
    <location>
        <begin position="458"/>
        <end position="490"/>
    </location>
</feature>
<feature type="compositionally biased region" description="Low complexity" evidence="5">
    <location>
        <begin position="631"/>
        <end position="643"/>
    </location>
</feature>
<keyword evidence="2 4" id="KW-0863">Zinc-finger</keyword>
<feature type="compositionally biased region" description="Polar residues" evidence="5">
    <location>
        <begin position="644"/>
        <end position="666"/>
    </location>
</feature>
<feature type="compositionally biased region" description="Polar residues" evidence="5">
    <location>
        <begin position="594"/>
        <end position="603"/>
    </location>
</feature>
<evidence type="ECO:0000256" key="5">
    <source>
        <dbReference type="SAM" id="MobiDB-lite"/>
    </source>
</evidence>
<feature type="compositionally biased region" description="Polar residues" evidence="5">
    <location>
        <begin position="697"/>
        <end position="708"/>
    </location>
</feature>
<dbReference type="InterPro" id="IPR007527">
    <property type="entry name" value="Znf_SWIM"/>
</dbReference>
<dbReference type="SMART" id="SM00575">
    <property type="entry name" value="ZnF_PMZ"/>
    <property type="match status" value="1"/>
</dbReference>
<evidence type="ECO:0000313" key="8">
    <source>
        <dbReference type="RefSeq" id="XP_015934632.1"/>
    </source>
</evidence>
<organism evidence="7 8">
    <name type="scientific">Arachis duranensis</name>
    <name type="common">Wild peanut</name>
    <dbReference type="NCBI Taxonomy" id="130453"/>
    <lineage>
        <taxon>Eukaryota</taxon>
        <taxon>Viridiplantae</taxon>
        <taxon>Streptophyta</taxon>
        <taxon>Embryophyta</taxon>
        <taxon>Tracheophyta</taxon>
        <taxon>Spermatophyta</taxon>
        <taxon>Magnoliopsida</taxon>
        <taxon>eudicotyledons</taxon>
        <taxon>Gunneridae</taxon>
        <taxon>Pentapetalae</taxon>
        <taxon>rosids</taxon>
        <taxon>fabids</taxon>
        <taxon>Fabales</taxon>
        <taxon>Fabaceae</taxon>
        <taxon>Papilionoideae</taxon>
        <taxon>50 kb inversion clade</taxon>
        <taxon>dalbergioids sensu lato</taxon>
        <taxon>Dalbergieae</taxon>
        <taxon>Pterocarpus clade</taxon>
        <taxon>Arachis</taxon>
    </lineage>
</organism>
<dbReference type="KEGG" id="adu:107460758"/>
<dbReference type="Pfam" id="PF04434">
    <property type="entry name" value="SWIM"/>
    <property type="match status" value="1"/>
</dbReference>
<accession>A0A6P4BAC3</accession>
<name>A0A6P4BAC3_ARADU</name>
<keyword evidence="7" id="KW-1185">Reference proteome</keyword>
<protein>
    <submittedName>
        <fullName evidence="8">Uncharacterized protein LOC107460758</fullName>
    </submittedName>
</protein>
<evidence type="ECO:0000256" key="4">
    <source>
        <dbReference type="PROSITE-ProRule" id="PRU00325"/>
    </source>
</evidence>
<dbReference type="RefSeq" id="XP_015934632.1">
    <property type="nucleotide sequence ID" value="XM_016079146.1"/>
</dbReference>
<dbReference type="AlphaFoldDB" id="A0A6P4BAC3"/>
<keyword evidence="1" id="KW-0479">Metal-binding</keyword>
<reference evidence="7" key="1">
    <citation type="journal article" date="2016" name="Nat. Genet.">
        <title>The genome sequences of Arachis duranensis and Arachis ipaensis, the diploid ancestors of cultivated peanut.</title>
        <authorList>
            <person name="Bertioli D.J."/>
            <person name="Cannon S.B."/>
            <person name="Froenicke L."/>
            <person name="Huang G."/>
            <person name="Farmer A.D."/>
            <person name="Cannon E.K."/>
            <person name="Liu X."/>
            <person name="Gao D."/>
            <person name="Clevenger J."/>
            <person name="Dash S."/>
            <person name="Ren L."/>
            <person name="Moretzsohn M.C."/>
            <person name="Shirasawa K."/>
            <person name="Huang W."/>
            <person name="Vidigal B."/>
            <person name="Abernathy B."/>
            <person name="Chu Y."/>
            <person name="Niederhuth C.E."/>
            <person name="Umale P."/>
            <person name="Araujo A.C."/>
            <person name="Kozik A."/>
            <person name="Kim K.D."/>
            <person name="Burow M.D."/>
            <person name="Varshney R.K."/>
            <person name="Wang X."/>
            <person name="Zhang X."/>
            <person name="Barkley N."/>
            <person name="Guimaraes P.M."/>
            <person name="Isobe S."/>
            <person name="Guo B."/>
            <person name="Liao B."/>
            <person name="Stalker H.T."/>
            <person name="Schmitz R.J."/>
            <person name="Scheffler B.E."/>
            <person name="Leal-Bertioli S.C."/>
            <person name="Xun X."/>
            <person name="Jackson S.A."/>
            <person name="Michelmore R."/>
            <person name="Ozias-Akins P."/>
        </authorList>
    </citation>
    <scope>NUCLEOTIDE SEQUENCE [LARGE SCALE GENOMIC DNA]</scope>
    <source>
        <strain evidence="7">cv. V14167</strain>
    </source>
</reference>
<dbReference type="OrthoDB" id="1679378at2759"/>
<dbReference type="Proteomes" id="UP000515211">
    <property type="component" value="Chromosome 8"/>
</dbReference>
<feature type="compositionally biased region" description="Basic residues" evidence="5">
    <location>
        <begin position="538"/>
        <end position="549"/>
    </location>
</feature>
<dbReference type="PROSITE" id="PS50966">
    <property type="entry name" value="ZF_SWIM"/>
    <property type="match status" value="1"/>
</dbReference>
<reference evidence="8" key="2">
    <citation type="submission" date="2025-08" db="UniProtKB">
        <authorList>
            <consortium name="RefSeq"/>
        </authorList>
    </citation>
    <scope>IDENTIFICATION</scope>
    <source>
        <tissue evidence="8">Whole plant</tissue>
    </source>
</reference>
<evidence type="ECO:0000259" key="6">
    <source>
        <dbReference type="PROSITE" id="PS50966"/>
    </source>
</evidence>
<evidence type="ECO:0000313" key="7">
    <source>
        <dbReference type="Proteomes" id="UP000515211"/>
    </source>
</evidence>